<dbReference type="GO" id="GO:0018114">
    <property type="term" value="F:threonine racemase activity"/>
    <property type="evidence" value="ECO:0007669"/>
    <property type="project" value="TreeGrafter"/>
</dbReference>
<evidence type="ECO:0000256" key="2">
    <source>
        <dbReference type="ARBA" id="ARBA00010869"/>
    </source>
</evidence>
<evidence type="ECO:0000313" key="6">
    <source>
        <dbReference type="EMBL" id="RPB27819.1"/>
    </source>
</evidence>
<dbReference type="GO" id="GO:0003941">
    <property type="term" value="F:L-serine ammonia-lyase activity"/>
    <property type="evidence" value="ECO:0007669"/>
    <property type="project" value="TreeGrafter"/>
</dbReference>
<evidence type="ECO:0000313" key="7">
    <source>
        <dbReference type="Proteomes" id="UP000267821"/>
    </source>
</evidence>
<comment type="cofactor">
    <cofactor evidence="1">
        <name>pyridoxal 5'-phosphate</name>
        <dbReference type="ChEBI" id="CHEBI:597326"/>
    </cofactor>
</comment>
<accession>A0A3N4M1T0</accession>
<evidence type="ECO:0000259" key="5">
    <source>
        <dbReference type="Pfam" id="PF00291"/>
    </source>
</evidence>
<name>A0A3N4M1T0_9PEZI</name>
<keyword evidence="7" id="KW-1185">Reference proteome</keyword>
<dbReference type="FunCoup" id="A0A3N4M1T0">
    <property type="interactions" value="1143"/>
</dbReference>
<evidence type="ECO:0000256" key="4">
    <source>
        <dbReference type="ARBA" id="ARBA00023239"/>
    </source>
</evidence>
<proteinExistence type="inferred from homology"/>
<dbReference type="PANTHER" id="PTHR43050">
    <property type="entry name" value="SERINE / THREONINE RACEMASE FAMILY MEMBER"/>
    <property type="match status" value="1"/>
</dbReference>
<dbReference type="InterPro" id="IPR001926">
    <property type="entry name" value="TrpB-like_PALP"/>
</dbReference>
<dbReference type="AlphaFoldDB" id="A0A3N4M1T0"/>
<dbReference type="STRING" id="1051890.A0A3N4M1T0"/>
<dbReference type="EMBL" id="ML121530">
    <property type="protein sequence ID" value="RPB27819.1"/>
    <property type="molecule type" value="Genomic_DNA"/>
</dbReference>
<dbReference type="GO" id="GO:0008721">
    <property type="term" value="F:D-serine ammonia-lyase activity"/>
    <property type="evidence" value="ECO:0007669"/>
    <property type="project" value="TreeGrafter"/>
</dbReference>
<dbReference type="SUPFAM" id="SSF53686">
    <property type="entry name" value="Tryptophan synthase beta subunit-like PLP-dependent enzymes"/>
    <property type="match status" value="1"/>
</dbReference>
<keyword evidence="4" id="KW-0456">Lyase</keyword>
<dbReference type="GO" id="GO:0005524">
    <property type="term" value="F:ATP binding"/>
    <property type="evidence" value="ECO:0007669"/>
    <property type="project" value="TreeGrafter"/>
</dbReference>
<dbReference type="GO" id="GO:0030170">
    <property type="term" value="F:pyridoxal phosphate binding"/>
    <property type="evidence" value="ECO:0007669"/>
    <property type="project" value="TreeGrafter"/>
</dbReference>
<dbReference type="CDD" id="cd01562">
    <property type="entry name" value="Thr-dehyd"/>
    <property type="match status" value="1"/>
</dbReference>
<dbReference type="Proteomes" id="UP000267821">
    <property type="component" value="Unassembled WGS sequence"/>
</dbReference>
<dbReference type="InParanoid" id="A0A3N4M1T0"/>
<dbReference type="GO" id="GO:0000287">
    <property type="term" value="F:magnesium ion binding"/>
    <property type="evidence" value="ECO:0007669"/>
    <property type="project" value="TreeGrafter"/>
</dbReference>
<evidence type="ECO:0000256" key="3">
    <source>
        <dbReference type="ARBA" id="ARBA00022898"/>
    </source>
</evidence>
<dbReference type="InterPro" id="IPR036052">
    <property type="entry name" value="TrpB-like_PALP_sf"/>
</dbReference>
<reference evidence="6 7" key="1">
    <citation type="journal article" date="2018" name="Nat. Ecol. Evol.">
        <title>Pezizomycetes genomes reveal the molecular basis of ectomycorrhizal truffle lifestyle.</title>
        <authorList>
            <person name="Murat C."/>
            <person name="Payen T."/>
            <person name="Noel B."/>
            <person name="Kuo A."/>
            <person name="Morin E."/>
            <person name="Chen J."/>
            <person name="Kohler A."/>
            <person name="Krizsan K."/>
            <person name="Balestrini R."/>
            <person name="Da Silva C."/>
            <person name="Montanini B."/>
            <person name="Hainaut M."/>
            <person name="Levati E."/>
            <person name="Barry K.W."/>
            <person name="Belfiori B."/>
            <person name="Cichocki N."/>
            <person name="Clum A."/>
            <person name="Dockter R.B."/>
            <person name="Fauchery L."/>
            <person name="Guy J."/>
            <person name="Iotti M."/>
            <person name="Le Tacon F."/>
            <person name="Lindquist E.A."/>
            <person name="Lipzen A."/>
            <person name="Malagnac F."/>
            <person name="Mello A."/>
            <person name="Molinier V."/>
            <person name="Miyauchi S."/>
            <person name="Poulain J."/>
            <person name="Riccioni C."/>
            <person name="Rubini A."/>
            <person name="Sitrit Y."/>
            <person name="Splivallo R."/>
            <person name="Traeger S."/>
            <person name="Wang M."/>
            <person name="Zifcakova L."/>
            <person name="Wipf D."/>
            <person name="Zambonelli A."/>
            <person name="Paolocci F."/>
            <person name="Nowrousian M."/>
            <person name="Ottonello S."/>
            <person name="Baldrian P."/>
            <person name="Spatafora J.W."/>
            <person name="Henrissat B."/>
            <person name="Nagy L.G."/>
            <person name="Aury J.M."/>
            <person name="Wincker P."/>
            <person name="Grigoriev I.V."/>
            <person name="Bonfante P."/>
            <person name="Martin F.M."/>
        </authorList>
    </citation>
    <scope>NUCLEOTIDE SEQUENCE [LARGE SCALE GENOMIC DNA]</scope>
    <source>
        <strain evidence="6 7">ATCC MYA-4762</strain>
    </source>
</reference>
<dbReference type="OrthoDB" id="271064at2759"/>
<sequence>MVDLKTPPTTLPLTRDSVLRAHQLISPAIHQTPVLTCQTINCLASAPLPATPTHPGEICEFPIYLYFKCENLQKIGAFKIRGATHAVCRLLNSPAAEEVRRTGVVTHSSGNHAQALGLAAREAGIPCTVVMPTISMKSKIAGTRTYGARVVFSGSTAPEREAVVAEVQKENGAVLVPPYDHPDIIVGQGTAAVEFIDQVGAMVGDSGVGLQAIITPCGGGGLLAGTAVACEGTGVRVFGAEPQKDGANDCERGLAIGKRITEVKTLTVADGLRTPVGKWNWAVICDQGKVDGVYSVSEEEILTALRLVLERMKVVVEPSGVVPLAVVLYNRSFRAKVRELWKEEGEVNLGIVFSGGNVPVEKLGELFAEKGIR</sequence>
<evidence type="ECO:0000256" key="1">
    <source>
        <dbReference type="ARBA" id="ARBA00001933"/>
    </source>
</evidence>
<dbReference type="FunFam" id="3.40.50.1100:FF:000005">
    <property type="entry name" value="Threonine dehydratase catabolic"/>
    <property type="match status" value="1"/>
</dbReference>
<organism evidence="6 7">
    <name type="scientific">Terfezia boudieri ATCC MYA-4762</name>
    <dbReference type="NCBI Taxonomy" id="1051890"/>
    <lineage>
        <taxon>Eukaryota</taxon>
        <taxon>Fungi</taxon>
        <taxon>Dikarya</taxon>
        <taxon>Ascomycota</taxon>
        <taxon>Pezizomycotina</taxon>
        <taxon>Pezizomycetes</taxon>
        <taxon>Pezizales</taxon>
        <taxon>Pezizaceae</taxon>
        <taxon>Terfezia</taxon>
    </lineage>
</organism>
<feature type="domain" description="Tryptophan synthase beta chain-like PALP" evidence="5">
    <location>
        <begin position="62"/>
        <end position="328"/>
    </location>
</feature>
<dbReference type="GO" id="GO:0030378">
    <property type="term" value="F:serine racemase activity"/>
    <property type="evidence" value="ECO:0007669"/>
    <property type="project" value="TreeGrafter"/>
</dbReference>
<comment type="similarity">
    <text evidence="2">Belongs to the serine/threonine dehydratase family.</text>
</comment>
<dbReference type="PANTHER" id="PTHR43050:SF1">
    <property type="entry name" value="SERINE RACEMASE"/>
    <property type="match status" value="1"/>
</dbReference>
<keyword evidence="3" id="KW-0663">Pyridoxal phosphate</keyword>
<dbReference type="Gene3D" id="3.40.50.1100">
    <property type="match status" value="2"/>
</dbReference>
<protein>
    <submittedName>
        <fullName evidence="6">Tryptophan synthase beta subunit-like PLP-dependent enzyme</fullName>
    </submittedName>
</protein>
<dbReference type="Pfam" id="PF00291">
    <property type="entry name" value="PALP"/>
    <property type="match status" value="1"/>
</dbReference>
<gene>
    <name evidence="6" type="ORF">L211DRAFT_465719</name>
</gene>